<feature type="region of interest" description="Disordered" evidence="1">
    <location>
        <begin position="1"/>
        <end position="34"/>
    </location>
</feature>
<sequence>MCNSLHRSPQEIRAADSRSASKTAYASTHPITNGHGHQVSFPCEPGCIVPKVKVLAPVLTMDRFACN</sequence>
<gene>
    <name evidence="2" type="primary">Acey_s0068.g253</name>
    <name evidence="2" type="ORF">Y032_0068g253</name>
</gene>
<evidence type="ECO:0000313" key="2">
    <source>
        <dbReference type="EMBL" id="EYC08016.1"/>
    </source>
</evidence>
<dbReference type="Proteomes" id="UP000024635">
    <property type="component" value="Unassembled WGS sequence"/>
</dbReference>
<comment type="caution">
    <text evidence="2">The sequence shown here is derived from an EMBL/GenBank/DDBJ whole genome shotgun (WGS) entry which is preliminary data.</text>
</comment>
<evidence type="ECO:0000256" key="1">
    <source>
        <dbReference type="SAM" id="MobiDB-lite"/>
    </source>
</evidence>
<proteinExistence type="predicted"/>
<dbReference type="EMBL" id="JARK01001404">
    <property type="protein sequence ID" value="EYC08016.1"/>
    <property type="molecule type" value="Genomic_DNA"/>
</dbReference>
<organism evidence="2 3">
    <name type="scientific">Ancylostoma ceylanicum</name>
    <dbReference type="NCBI Taxonomy" id="53326"/>
    <lineage>
        <taxon>Eukaryota</taxon>
        <taxon>Metazoa</taxon>
        <taxon>Ecdysozoa</taxon>
        <taxon>Nematoda</taxon>
        <taxon>Chromadorea</taxon>
        <taxon>Rhabditida</taxon>
        <taxon>Rhabditina</taxon>
        <taxon>Rhabditomorpha</taxon>
        <taxon>Strongyloidea</taxon>
        <taxon>Ancylostomatidae</taxon>
        <taxon>Ancylostomatinae</taxon>
        <taxon>Ancylostoma</taxon>
    </lineage>
</organism>
<accession>A0A016TZ04</accession>
<reference evidence="3" key="1">
    <citation type="journal article" date="2015" name="Nat. Genet.">
        <title>The genome and transcriptome of the zoonotic hookworm Ancylostoma ceylanicum identify infection-specific gene families.</title>
        <authorList>
            <person name="Schwarz E.M."/>
            <person name="Hu Y."/>
            <person name="Antoshechkin I."/>
            <person name="Miller M.M."/>
            <person name="Sternberg P.W."/>
            <person name="Aroian R.V."/>
        </authorList>
    </citation>
    <scope>NUCLEOTIDE SEQUENCE</scope>
    <source>
        <strain evidence="3">HY135</strain>
    </source>
</reference>
<dbReference type="AlphaFoldDB" id="A0A016TZ04"/>
<evidence type="ECO:0000313" key="3">
    <source>
        <dbReference type="Proteomes" id="UP000024635"/>
    </source>
</evidence>
<feature type="compositionally biased region" description="Polar residues" evidence="1">
    <location>
        <begin position="18"/>
        <end position="31"/>
    </location>
</feature>
<protein>
    <submittedName>
        <fullName evidence="2">Uncharacterized protein</fullName>
    </submittedName>
</protein>
<keyword evidence="3" id="KW-1185">Reference proteome</keyword>
<name>A0A016TZ04_9BILA</name>